<dbReference type="AlphaFoldDB" id="A0A1W0X066"/>
<gene>
    <name evidence="2" type="ORF">BV898_05186</name>
</gene>
<comment type="caution">
    <text evidence="2">The sequence shown here is derived from an EMBL/GenBank/DDBJ whole genome shotgun (WGS) entry which is preliminary data.</text>
</comment>
<proteinExistence type="predicted"/>
<keyword evidence="3" id="KW-1185">Reference proteome</keyword>
<evidence type="ECO:0000313" key="3">
    <source>
        <dbReference type="Proteomes" id="UP000192578"/>
    </source>
</evidence>
<evidence type="ECO:0000313" key="2">
    <source>
        <dbReference type="EMBL" id="OQV20843.1"/>
    </source>
</evidence>
<dbReference type="EMBL" id="MTYJ01000027">
    <property type="protein sequence ID" value="OQV20843.1"/>
    <property type="molecule type" value="Genomic_DNA"/>
</dbReference>
<dbReference type="OrthoDB" id="10232429at2759"/>
<name>A0A1W0X066_HYPEX</name>
<dbReference type="Proteomes" id="UP000192578">
    <property type="component" value="Unassembled WGS sequence"/>
</dbReference>
<evidence type="ECO:0000256" key="1">
    <source>
        <dbReference type="SAM" id="MobiDB-lite"/>
    </source>
</evidence>
<accession>A0A1W0X066</accession>
<protein>
    <submittedName>
        <fullName evidence="2">Uncharacterized protein</fullName>
    </submittedName>
</protein>
<feature type="region of interest" description="Disordered" evidence="1">
    <location>
        <begin position="109"/>
        <end position="199"/>
    </location>
</feature>
<organism evidence="2 3">
    <name type="scientific">Hypsibius exemplaris</name>
    <name type="common">Freshwater tardigrade</name>
    <dbReference type="NCBI Taxonomy" id="2072580"/>
    <lineage>
        <taxon>Eukaryota</taxon>
        <taxon>Metazoa</taxon>
        <taxon>Ecdysozoa</taxon>
        <taxon>Tardigrada</taxon>
        <taxon>Eutardigrada</taxon>
        <taxon>Parachela</taxon>
        <taxon>Hypsibioidea</taxon>
        <taxon>Hypsibiidae</taxon>
        <taxon>Hypsibius</taxon>
    </lineage>
</organism>
<sequence length="199" mass="22997">MFIDLILEPLFKKDVPRLYPGEEKKIILHMDIAGAHVKNTVVEWLQDRKIKFYHEGGMDVELVRFVSDESFQERWTAAQHYAKYAAGDKSEYDDDELIKVSNAHEQGDMKKLKTLVKRSDKTQKTNDEEKQGTGHVKKDKEHPDRVPRNGDTKEGKGNSKDKQGKKVAKKVEDSEEKEKKNGKSDQENDEEKNKTPRAE</sequence>
<reference evidence="3" key="1">
    <citation type="submission" date="2017-01" db="EMBL/GenBank/DDBJ databases">
        <title>Comparative genomics of anhydrobiosis in the tardigrade Hypsibius dujardini.</title>
        <authorList>
            <person name="Yoshida Y."/>
            <person name="Koutsovoulos G."/>
            <person name="Laetsch D."/>
            <person name="Stevens L."/>
            <person name="Kumar S."/>
            <person name="Horikawa D."/>
            <person name="Ishino K."/>
            <person name="Komine S."/>
            <person name="Tomita M."/>
            <person name="Blaxter M."/>
            <person name="Arakawa K."/>
        </authorList>
    </citation>
    <scope>NUCLEOTIDE SEQUENCE [LARGE SCALE GENOMIC DNA]</scope>
    <source>
        <strain evidence="3">Z151</strain>
    </source>
</reference>